<dbReference type="RefSeq" id="WP_377721962.1">
    <property type="nucleotide sequence ID" value="NZ_JBHSAM010000034.1"/>
</dbReference>
<proteinExistence type="inferred from homology"/>
<feature type="transmembrane region" description="Helical" evidence="6">
    <location>
        <begin position="207"/>
        <end position="225"/>
    </location>
</feature>
<dbReference type="Pfam" id="PF01925">
    <property type="entry name" value="TauE"/>
    <property type="match status" value="1"/>
</dbReference>
<evidence type="ECO:0000256" key="2">
    <source>
        <dbReference type="ARBA" id="ARBA00009142"/>
    </source>
</evidence>
<dbReference type="InterPro" id="IPR002781">
    <property type="entry name" value="TM_pro_TauE-like"/>
</dbReference>
<evidence type="ECO:0000313" key="7">
    <source>
        <dbReference type="EMBL" id="MFC4103396.1"/>
    </source>
</evidence>
<evidence type="ECO:0000313" key="8">
    <source>
        <dbReference type="Proteomes" id="UP001595715"/>
    </source>
</evidence>
<organism evidence="7 8">
    <name type="scientific">Paenibacillus xanthanilyticus</name>
    <dbReference type="NCBI Taxonomy" id="1783531"/>
    <lineage>
        <taxon>Bacteria</taxon>
        <taxon>Bacillati</taxon>
        <taxon>Bacillota</taxon>
        <taxon>Bacilli</taxon>
        <taxon>Bacillales</taxon>
        <taxon>Paenibacillaceae</taxon>
        <taxon>Paenibacillus</taxon>
    </lineage>
</organism>
<name>A0ABV8KBG6_9BACL</name>
<comment type="caution">
    <text evidence="7">The sequence shown here is derived from an EMBL/GenBank/DDBJ whole genome shotgun (WGS) entry which is preliminary data.</text>
</comment>
<evidence type="ECO:0000256" key="3">
    <source>
        <dbReference type="ARBA" id="ARBA00022692"/>
    </source>
</evidence>
<reference evidence="8" key="1">
    <citation type="journal article" date="2019" name="Int. J. Syst. Evol. Microbiol.">
        <title>The Global Catalogue of Microorganisms (GCM) 10K type strain sequencing project: providing services to taxonomists for standard genome sequencing and annotation.</title>
        <authorList>
            <consortium name="The Broad Institute Genomics Platform"/>
            <consortium name="The Broad Institute Genome Sequencing Center for Infectious Disease"/>
            <person name="Wu L."/>
            <person name="Ma J."/>
        </authorList>
    </citation>
    <scope>NUCLEOTIDE SEQUENCE [LARGE SCALE GENOMIC DNA]</scope>
    <source>
        <strain evidence="8">IBRC-M 10987</strain>
    </source>
</reference>
<dbReference type="Proteomes" id="UP001595715">
    <property type="component" value="Unassembled WGS sequence"/>
</dbReference>
<keyword evidence="8" id="KW-1185">Reference proteome</keyword>
<dbReference type="InterPro" id="IPR051598">
    <property type="entry name" value="TSUP/Inactive_protease-like"/>
</dbReference>
<accession>A0ABV8KBG6</accession>
<keyword evidence="5 6" id="KW-0472">Membrane</keyword>
<dbReference type="EMBL" id="JBHSAM010000034">
    <property type="protein sequence ID" value="MFC4103396.1"/>
    <property type="molecule type" value="Genomic_DNA"/>
</dbReference>
<feature type="transmembrane region" description="Helical" evidence="6">
    <location>
        <begin position="183"/>
        <end position="201"/>
    </location>
</feature>
<evidence type="ECO:0000256" key="5">
    <source>
        <dbReference type="ARBA" id="ARBA00023136"/>
    </source>
</evidence>
<feature type="transmembrane region" description="Helical" evidence="6">
    <location>
        <begin position="54"/>
        <end position="73"/>
    </location>
</feature>
<feature type="transmembrane region" description="Helical" evidence="6">
    <location>
        <begin position="7"/>
        <end position="34"/>
    </location>
</feature>
<dbReference type="PANTHER" id="PTHR43701:SF13">
    <property type="entry name" value="MEMBRANE TRANSPORTER PROTEIN YRKJ-RELATED"/>
    <property type="match status" value="1"/>
</dbReference>
<sequence length="263" mass="26944">MHADVGWLLMLFAIGWAGAFLSGLAGIGGSIVNFPLLLYVPPALGYAAFSAHEVSAIGAVQVLFATLSGALAYRRSGLIHGRLVRYMGVPVTLSGLAGSYGSSFVPESGIRVAYALLALAAAVMMLMPKRNIELADGAPPEFHTGLAAGSASVIGLMSGIVGAGGAFILLPVLLVLLRIPTRVAVASSLAITFLSSAGSTAGKALGGHMLLVPSMVMVAASLVGSPMGARVGRRLKVGWLQGMLAVLITLTALKIWLDILLQR</sequence>
<comment type="subcellular location">
    <subcellularLocation>
        <location evidence="6">Cell membrane</location>
        <topology evidence="6">Multi-pass membrane protein</topology>
    </subcellularLocation>
    <subcellularLocation>
        <location evidence="1">Membrane</location>
        <topology evidence="1">Multi-pass membrane protein</topology>
    </subcellularLocation>
</comment>
<gene>
    <name evidence="7" type="ORF">ACFOZ8_27610</name>
</gene>
<evidence type="ECO:0000256" key="1">
    <source>
        <dbReference type="ARBA" id="ARBA00004141"/>
    </source>
</evidence>
<dbReference type="PANTHER" id="PTHR43701">
    <property type="entry name" value="MEMBRANE TRANSPORTER PROTEIN MJ0441-RELATED"/>
    <property type="match status" value="1"/>
</dbReference>
<protein>
    <recommendedName>
        <fullName evidence="6">Probable membrane transporter protein</fullName>
    </recommendedName>
</protein>
<keyword evidence="3 6" id="KW-0812">Transmembrane</keyword>
<comment type="similarity">
    <text evidence="2 6">Belongs to the 4-toluene sulfonate uptake permease (TSUP) (TC 2.A.102) family.</text>
</comment>
<evidence type="ECO:0000256" key="4">
    <source>
        <dbReference type="ARBA" id="ARBA00022989"/>
    </source>
</evidence>
<feature type="transmembrane region" description="Helical" evidence="6">
    <location>
        <begin position="237"/>
        <end position="257"/>
    </location>
</feature>
<keyword evidence="4 6" id="KW-1133">Transmembrane helix</keyword>
<evidence type="ECO:0000256" key="6">
    <source>
        <dbReference type="RuleBase" id="RU363041"/>
    </source>
</evidence>
<feature type="transmembrane region" description="Helical" evidence="6">
    <location>
        <begin position="147"/>
        <end position="176"/>
    </location>
</feature>
<keyword evidence="6" id="KW-1003">Cell membrane</keyword>